<evidence type="ECO:0000256" key="5">
    <source>
        <dbReference type="ARBA" id="ARBA00024867"/>
    </source>
</evidence>
<keyword evidence="2" id="KW-0805">Transcription regulation</keyword>
<reference evidence="11" key="2">
    <citation type="submission" date="2020-02" db="EMBL/GenBank/DDBJ databases">
        <authorList>
            <person name="Littmann E."/>
            <person name="Sorbara M."/>
        </authorList>
    </citation>
    <scope>NUCLEOTIDE SEQUENCE</scope>
    <source>
        <strain evidence="11">MSK.22.53</strain>
    </source>
</reference>
<keyword evidence="3" id="KW-0238">DNA-binding</keyword>
<dbReference type="GO" id="GO:0003700">
    <property type="term" value="F:DNA-binding transcription factor activity"/>
    <property type="evidence" value="ECO:0007669"/>
    <property type="project" value="InterPro"/>
</dbReference>
<organism evidence="11 12">
    <name type="scientific">Mediterraneibacter gnavus</name>
    <name type="common">Ruminococcus gnavus</name>
    <dbReference type="NCBI Taxonomy" id="33038"/>
    <lineage>
        <taxon>Bacteria</taxon>
        <taxon>Bacillati</taxon>
        <taxon>Bacillota</taxon>
        <taxon>Clostridia</taxon>
        <taxon>Lachnospirales</taxon>
        <taxon>Lachnospiraceae</taxon>
        <taxon>Mediterraneibacter</taxon>
    </lineage>
</organism>
<evidence type="ECO:0000256" key="3">
    <source>
        <dbReference type="ARBA" id="ARBA00023125"/>
    </source>
</evidence>
<dbReference type="PANTHER" id="PTHR43280:SF2">
    <property type="entry name" value="HTH-TYPE TRANSCRIPTIONAL REGULATOR EXSA"/>
    <property type="match status" value="1"/>
</dbReference>
<dbReference type="Pfam" id="PF00072">
    <property type="entry name" value="Response_reg"/>
    <property type="match status" value="1"/>
</dbReference>
<comment type="caution">
    <text evidence="11">The sequence shown here is derived from an EMBL/GenBank/DDBJ whole genome shotgun (WGS) entry which is preliminary data.</text>
</comment>
<name>A0AAJ3F7U1_MEDGN</name>
<dbReference type="InterPro" id="IPR009057">
    <property type="entry name" value="Homeodomain-like_sf"/>
</dbReference>
<dbReference type="GO" id="GO:0000160">
    <property type="term" value="P:phosphorelay signal transduction system"/>
    <property type="evidence" value="ECO:0007669"/>
    <property type="project" value="InterPro"/>
</dbReference>
<dbReference type="EMBL" id="JAJBNC010000009">
    <property type="protein sequence ID" value="MCB5493499.1"/>
    <property type="molecule type" value="Genomic_DNA"/>
</dbReference>
<dbReference type="CDD" id="cd17536">
    <property type="entry name" value="REC_YesN-like"/>
    <property type="match status" value="1"/>
</dbReference>
<dbReference type="PROSITE" id="PS01124">
    <property type="entry name" value="HTH_ARAC_FAMILY_2"/>
    <property type="match status" value="1"/>
</dbReference>
<dbReference type="Proteomes" id="UP001296643">
    <property type="component" value="Unassembled WGS sequence"/>
</dbReference>
<dbReference type="InterPro" id="IPR011006">
    <property type="entry name" value="CheY-like_superfamily"/>
</dbReference>
<dbReference type="EMBL" id="JAAIRM010000013">
    <property type="protein sequence ID" value="NSI19421.1"/>
    <property type="molecule type" value="Genomic_DNA"/>
</dbReference>
<dbReference type="GO" id="GO:0043565">
    <property type="term" value="F:sequence-specific DNA binding"/>
    <property type="evidence" value="ECO:0007669"/>
    <property type="project" value="InterPro"/>
</dbReference>
<dbReference type="Gene3D" id="3.40.50.2300">
    <property type="match status" value="1"/>
</dbReference>
<dbReference type="SMART" id="SM00448">
    <property type="entry name" value="REC"/>
    <property type="match status" value="1"/>
</dbReference>
<reference evidence="10" key="3">
    <citation type="submission" date="2021-10" db="EMBL/GenBank/DDBJ databases">
        <title>Collection of gut derived symbiotic bacterial strains cultured from healthy donors.</title>
        <authorList>
            <person name="Lin H."/>
            <person name="Littmann E."/>
            <person name="Claire K."/>
            <person name="Pamer E."/>
        </authorList>
    </citation>
    <scope>NUCLEOTIDE SEQUENCE</scope>
    <source>
        <strain evidence="10">MSK.23.4</strain>
    </source>
</reference>
<accession>A0AAJ3F7U1</accession>
<evidence type="ECO:0000256" key="2">
    <source>
        <dbReference type="ARBA" id="ARBA00023015"/>
    </source>
</evidence>
<sequence length="519" mass="60754">MREYSLLMVDDELFAVRGITEGISWEEFGITKVYGVCNVKEAKTILERERIDVVISDIEMPGENGLDLLTWVSENCPGTKMLLLTAYARFDYAAYALRYQAEDYLLKPVVHEELKQRVKQCLEKIQEEEQTEEELESLRLTVPLLVEKFWTDILEGRKVAYSRQIKELRKYVMLPIFAEERVTPILMAADTEAGMMELEACSRNVLQQIQQEQIGVFGRMTGIVWEEMLLFFVCKECSAEDVQQLEEKIRKIMDRQQFSFQMYIGRAVLLHEVPAVCESLMIRADQSAENRTALYPEGEEHAEDTVEQFPQIVDWIPMLERGKEAEFSAQMEELFEVLELNKITGRKELRELYMGLWYSFASASRRNSLEGILSGFTGSQRKVYRTLEELKDWTEKIKDRYFQELKKNEKKNFEVMEKVEHYVMEHISEDFKREDIANALYFNPSYLSHIFKAETGISLNKFINQLRIKEAKRLFDTTNLSVGTVAMDTGYYNFSYFSKQFKEIYHMTPSEYKKTSGNG</sequence>
<protein>
    <recommendedName>
        <fullName evidence="1">Stage 0 sporulation protein A homolog</fullName>
    </recommendedName>
</protein>
<evidence type="ECO:0000259" key="9">
    <source>
        <dbReference type="PROSITE" id="PS50110"/>
    </source>
</evidence>
<comment type="function">
    <text evidence="5">May play the central regulatory role in sporulation. It may be an element of the effector pathway responsible for the activation of sporulation genes in response to nutritional stress. Spo0A may act in concert with spo0H (a sigma factor) to control the expression of some genes that are critical to the sporulation process.</text>
</comment>
<keyword evidence="7" id="KW-0175">Coiled coil</keyword>
<reference evidence="11" key="1">
    <citation type="journal article" date="2020" name="Cell Host Microbe">
        <title>Functional and Genomic Variation between Human-Derived Isolates of Lachnospiraceae Reveals Inter- and Intra-Species Diversity.</title>
        <authorList>
            <person name="Sorbara M.T."/>
            <person name="Littmann E.R."/>
            <person name="Fontana E."/>
            <person name="Moody T.U."/>
            <person name="Kohout C.E."/>
            <person name="Gjonbalaj M."/>
            <person name="Eaton V."/>
            <person name="Seok R."/>
            <person name="Leiner I.M."/>
            <person name="Pamer E.G."/>
        </authorList>
    </citation>
    <scope>NUCLEOTIDE SEQUENCE</scope>
    <source>
        <strain evidence="11">MSK.22.53</strain>
    </source>
</reference>
<dbReference type="SUPFAM" id="SSF46689">
    <property type="entry name" value="Homeodomain-like"/>
    <property type="match status" value="2"/>
</dbReference>
<dbReference type="PANTHER" id="PTHR43280">
    <property type="entry name" value="ARAC-FAMILY TRANSCRIPTIONAL REGULATOR"/>
    <property type="match status" value="1"/>
</dbReference>
<keyword evidence="4" id="KW-0804">Transcription</keyword>
<proteinExistence type="predicted"/>
<evidence type="ECO:0000259" key="8">
    <source>
        <dbReference type="PROSITE" id="PS01124"/>
    </source>
</evidence>
<dbReference type="Gene3D" id="1.10.10.60">
    <property type="entry name" value="Homeodomain-like"/>
    <property type="match status" value="2"/>
</dbReference>
<dbReference type="SUPFAM" id="SSF52172">
    <property type="entry name" value="CheY-like"/>
    <property type="match status" value="1"/>
</dbReference>
<dbReference type="InterPro" id="IPR018060">
    <property type="entry name" value="HTH_AraC"/>
</dbReference>
<evidence type="ECO:0000313" key="11">
    <source>
        <dbReference type="EMBL" id="NSI19421.1"/>
    </source>
</evidence>
<feature type="domain" description="Response regulatory" evidence="9">
    <location>
        <begin position="5"/>
        <end position="122"/>
    </location>
</feature>
<dbReference type="PROSITE" id="PS50110">
    <property type="entry name" value="RESPONSE_REGULATORY"/>
    <property type="match status" value="1"/>
</dbReference>
<gene>
    <name evidence="11" type="ORF">G4958_08690</name>
    <name evidence="10" type="ORF">LIQ10_07050</name>
</gene>
<dbReference type="InterPro" id="IPR001789">
    <property type="entry name" value="Sig_transdc_resp-reg_receiver"/>
</dbReference>
<feature type="modified residue" description="4-aspartylphosphate" evidence="6">
    <location>
        <position position="57"/>
    </location>
</feature>
<evidence type="ECO:0000256" key="7">
    <source>
        <dbReference type="SAM" id="Coils"/>
    </source>
</evidence>
<keyword evidence="6" id="KW-0597">Phosphoprotein</keyword>
<evidence type="ECO:0000256" key="4">
    <source>
        <dbReference type="ARBA" id="ARBA00023163"/>
    </source>
</evidence>
<dbReference type="Pfam" id="PF12833">
    <property type="entry name" value="HTH_18"/>
    <property type="match status" value="1"/>
</dbReference>
<feature type="coiled-coil region" evidence="7">
    <location>
        <begin position="111"/>
        <end position="141"/>
    </location>
</feature>
<dbReference type="RefSeq" id="WP_173878722.1">
    <property type="nucleotide sequence ID" value="NZ_JAAIMT010000006.1"/>
</dbReference>
<dbReference type="AlphaFoldDB" id="A0AAJ3F7U1"/>
<feature type="domain" description="HTH araC/xylS-type" evidence="8">
    <location>
        <begin position="417"/>
        <end position="515"/>
    </location>
</feature>
<evidence type="ECO:0000256" key="1">
    <source>
        <dbReference type="ARBA" id="ARBA00018672"/>
    </source>
</evidence>
<dbReference type="SMART" id="SM00342">
    <property type="entry name" value="HTH_ARAC"/>
    <property type="match status" value="1"/>
</dbReference>
<evidence type="ECO:0000313" key="12">
    <source>
        <dbReference type="Proteomes" id="UP001296643"/>
    </source>
</evidence>
<evidence type="ECO:0000313" key="10">
    <source>
        <dbReference type="EMBL" id="MCB5493499.1"/>
    </source>
</evidence>
<dbReference type="Proteomes" id="UP001297422">
    <property type="component" value="Unassembled WGS sequence"/>
</dbReference>
<evidence type="ECO:0000256" key="6">
    <source>
        <dbReference type="PROSITE-ProRule" id="PRU00169"/>
    </source>
</evidence>